<dbReference type="EMBL" id="FTNZ01000006">
    <property type="protein sequence ID" value="SIS38001.1"/>
    <property type="molecule type" value="Genomic_DNA"/>
</dbReference>
<evidence type="ECO:0000313" key="4">
    <source>
        <dbReference type="Proteomes" id="UP000279541"/>
    </source>
</evidence>
<protein>
    <recommendedName>
        <fullName evidence="5">Lipoprotein</fullName>
    </recommendedName>
</protein>
<gene>
    <name evidence="1" type="ORF">EG359_02400</name>
    <name evidence="2" type="ORF">SAMN05421768_10644</name>
</gene>
<dbReference type="RefSeq" id="WP_076355369.1">
    <property type="nucleotide sequence ID" value="NZ_CP033926.1"/>
</dbReference>
<organism evidence="2 3">
    <name type="scientific">Chryseobacterium joostei</name>
    <dbReference type="NCBI Taxonomy" id="112234"/>
    <lineage>
        <taxon>Bacteria</taxon>
        <taxon>Pseudomonadati</taxon>
        <taxon>Bacteroidota</taxon>
        <taxon>Flavobacteriia</taxon>
        <taxon>Flavobacteriales</taxon>
        <taxon>Weeksellaceae</taxon>
        <taxon>Chryseobacterium group</taxon>
        <taxon>Chryseobacterium</taxon>
    </lineage>
</organism>
<name>A0A1N7ILZ4_9FLAO</name>
<dbReference type="AlphaFoldDB" id="A0A1N7ILZ4"/>
<dbReference type="STRING" id="112234.SAMN05421768_10644"/>
<keyword evidence="4" id="KW-1185">Reference proteome</keyword>
<reference evidence="1 4" key="2">
    <citation type="submission" date="2018-11" db="EMBL/GenBank/DDBJ databases">
        <title>Proposal to divide the Flavobacteriaceae and reorganize its genera based on Amino Acid Identity values calculated from whole genome sequences.</title>
        <authorList>
            <person name="Nicholson A.C."/>
            <person name="Gulvik C.A."/>
            <person name="Whitney A.M."/>
            <person name="Humrighouse B.W."/>
            <person name="Bell M."/>
            <person name="Holmes B."/>
            <person name="Steigerwalt A.G."/>
            <person name="Villarma A."/>
            <person name="Sheth M."/>
            <person name="Batra D."/>
            <person name="Pryor J."/>
            <person name="Bernardet J.-F."/>
            <person name="Hugo C."/>
            <person name="Kampfer P."/>
            <person name="Newman J."/>
            <person name="McQuiston J.R."/>
        </authorList>
    </citation>
    <scope>NUCLEOTIDE SEQUENCE [LARGE SCALE GENOMIC DNA]</scope>
    <source>
        <strain evidence="1 4">DSM 16927</strain>
    </source>
</reference>
<dbReference type="Proteomes" id="UP000186106">
    <property type="component" value="Unassembled WGS sequence"/>
</dbReference>
<evidence type="ECO:0008006" key="5">
    <source>
        <dbReference type="Google" id="ProtNLM"/>
    </source>
</evidence>
<dbReference type="Proteomes" id="UP000279541">
    <property type="component" value="Chromosome"/>
</dbReference>
<accession>A0A1N7ILZ4</accession>
<evidence type="ECO:0000313" key="1">
    <source>
        <dbReference type="EMBL" id="AZA98526.1"/>
    </source>
</evidence>
<sequence>MIRTIGILLLILSLNSCKEQSEKNRGNINEIILKTEKKTDLKIPDFIDKKYFHGYQLSPTSDFPILTHSDRNIGSFVISYINYNIKNQKEWFDFDINNNIIAEDYPDEKYFTEINKIIQKKLEPQLDNYAIIAEYIPPKYLDNKTLSYIYPYKKTYYLYNKEKKNWDFISEKIITDGSDEKNITKLVELNNMIGIKENNDINAQINISAKWNGTYNFTINEKSDDWRDMQDVKLTIKSDSVIFHVEGYQIAQDYKLKINTANNNHLALYYDSSIYGDESAVLQRTKDFGIVTFDNNKYFWKCPYIDESFTDGKKKTYILKKEAYK</sequence>
<evidence type="ECO:0000313" key="2">
    <source>
        <dbReference type="EMBL" id="SIS38001.1"/>
    </source>
</evidence>
<dbReference type="OrthoDB" id="1244848at2"/>
<evidence type="ECO:0000313" key="3">
    <source>
        <dbReference type="Proteomes" id="UP000186106"/>
    </source>
</evidence>
<proteinExistence type="predicted"/>
<dbReference type="EMBL" id="CP033926">
    <property type="protein sequence ID" value="AZA98526.1"/>
    <property type="molecule type" value="Genomic_DNA"/>
</dbReference>
<dbReference type="KEGG" id="cjt:EG359_02400"/>
<reference evidence="2 3" key="1">
    <citation type="submission" date="2017-01" db="EMBL/GenBank/DDBJ databases">
        <authorList>
            <person name="Mah S.A."/>
            <person name="Swanson W.J."/>
            <person name="Moy G.W."/>
            <person name="Vacquier V.D."/>
        </authorList>
    </citation>
    <scope>NUCLEOTIDE SEQUENCE [LARGE SCALE GENOMIC DNA]</scope>
    <source>
        <strain evidence="2 3">DSM 16927</strain>
    </source>
</reference>